<reference evidence="2" key="3">
    <citation type="submission" date="2023-05" db="EMBL/GenBank/DDBJ databases">
        <authorList>
            <person name="Smith C.H."/>
        </authorList>
    </citation>
    <scope>NUCLEOTIDE SEQUENCE</scope>
    <source>
        <strain evidence="2">CHS0354</strain>
        <tissue evidence="2">Mantle</tissue>
    </source>
</reference>
<comment type="caution">
    <text evidence="2">The sequence shown here is derived from an EMBL/GenBank/DDBJ whole genome shotgun (WGS) entry which is preliminary data.</text>
</comment>
<name>A0AAE0SLJ4_9BIVA</name>
<reference evidence="2" key="2">
    <citation type="journal article" date="2021" name="Genome Biol. Evol.">
        <title>Developing a high-quality reference genome for a parasitic bivalve with doubly uniparental inheritance (Bivalvia: Unionida).</title>
        <authorList>
            <person name="Smith C.H."/>
        </authorList>
    </citation>
    <scope>NUCLEOTIDE SEQUENCE</scope>
    <source>
        <strain evidence="2">CHS0354</strain>
        <tissue evidence="2">Mantle</tissue>
    </source>
</reference>
<sequence length="225" mass="24868">MSEEHQMETQLAVDGELSKSDDSLRVSQECLQCSELSQESQCSVASISLDTGNTDENAIKKKKVKKTKKKKMKTKKKEGENNDIAEKSDKKSSAKKTKVKKSGNKTKTDRTSSSSSTSKHRPEPEGGNSVNLNHMDEYDRVIYGNEPLFSDLELSGGEGDSVYYLPPPRQQSGRNRPGGIFVPGMLGINSSTMIKFAIIETELKNILRVSLKRVGPIDLECKILP</sequence>
<feature type="compositionally biased region" description="Basic residues" evidence="1">
    <location>
        <begin position="93"/>
        <end position="104"/>
    </location>
</feature>
<feature type="compositionally biased region" description="Low complexity" evidence="1">
    <location>
        <begin position="34"/>
        <end position="43"/>
    </location>
</feature>
<keyword evidence="3" id="KW-1185">Reference proteome</keyword>
<feature type="compositionally biased region" description="Basic and acidic residues" evidence="1">
    <location>
        <begin position="77"/>
        <end position="92"/>
    </location>
</feature>
<evidence type="ECO:0000256" key="1">
    <source>
        <dbReference type="SAM" id="MobiDB-lite"/>
    </source>
</evidence>
<dbReference type="AlphaFoldDB" id="A0AAE0SLJ4"/>
<evidence type="ECO:0000313" key="3">
    <source>
        <dbReference type="Proteomes" id="UP001195483"/>
    </source>
</evidence>
<accession>A0AAE0SLJ4</accession>
<gene>
    <name evidence="2" type="ORF">CHS0354_014309</name>
</gene>
<feature type="region of interest" description="Disordered" evidence="1">
    <location>
        <begin position="1"/>
        <end position="21"/>
    </location>
</feature>
<protein>
    <submittedName>
        <fullName evidence="2">Uncharacterized protein</fullName>
    </submittedName>
</protein>
<feature type="region of interest" description="Disordered" evidence="1">
    <location>
        <begin position="34"/>
        <end position="133"/>
    </location>
</feature>
<proteinExistence type="predicted"/>
<reference evidence="2" key="1">
    <citation type="journal article" date="2021" name="Genome Biol. Evol.">
        <title>A High-Quality Reference Genome for a Parasitic Bivalve with Doubly Uniparental Inheritance (Bivalvia: Unionida).</title>
        <authorList>
            <person name="Smith C.H."/>
        </authorList>
    </citation>
    <scope>NUCLEOTIDE SEQUENCE</scope>
    <source>
        <strain evidence="2">CHS0354</strain>
    </source>
</reference>
<evidence type="ECO:0000313" key="2">
    <source>
        <dbReference type="EMBL" id="KAK3593770.1"/>
    </source>
</evidence>
<feature type="compositionally biased region" description="Basic residues" evidence="1">
    <location>
        <begin position="60"/>
        <end position="76"/>
    </location>
</feature>
<dbReference type="Proteomes" id="UP001195483">
    <property type="component" value="Unassembled WGS sequence"/>
</dbReference>
<organism evidence="2 3">
    <name type="scientific">Potamilus streckersoni</name>
    <dbReference type="NCBI Taxonomy" id="2493646"/>
    <lineage>
        <taxon>Eukaryota</taxon>
        <taxon>Metazoa</taxon>
        <taxon>Spiralia</taxon>
        <taxon>Lophotrochozoa</taxon>
        <taxon>Mollusca</taxon>
        <taxon>Bivalvia</taxon>
        <taxon>Autobranchia</taxon>
        <taxon>Heteroconchia</taxon>
        <taxon>Palaeoheterodonta</taxon>
        <taxon>Unionida</taxon>
        <taxon>Unionoidea</taxon>
        <taxon>Unionidae</taxon>
        <taxon>Ambleminae</taxon>
        <taxon>Lampsilini</taxon>
        <taxon>Potamilus</taxon>
    </lineage>
</organism>
<feature type="compositionally biased region" description="Polar residues" evidence="1">
    <location>
        <begin position="44"/>
        <end position="56"/>
    </location>
</feature>
<dbReference type="EMBL" id="JAEAOA010000884">
    <property type="protein sequence ID" value="KAK3593770.1"/>
    <property type="molecule type" value="Genomic_DNA"/>
</dbReference>